<reference evidence="1" key="1">
    <citation type="submission" date="2024-12" db="EMBL/GenBank/DDBJ databases">
        <title>Comparative genomics and development of molecular markers within Purpureocillium lilacinum and among Purpureocillium species.</title>
        <authorList>
            <person name="Yeh Z.-Y."/>
            <person name="Ni N.-T."/>
            <person name="Lo P.-H."/>
            <person name="Mushyakhwo K."/>
            <person name="Lin C.-F."/>
            <person name="Nai Y.-S."/>
        </authorList>
    </citation>
    <scope>NUCLEOTIDE SEQUENCE</scope>
    <source>
        <strain evidence="1">NCHU-NPUST-175</strain>
    </source>
</reference>
<proteinExistence type="predicted"/>
<keyword evidence="2" id="KW-1185">Reference proteome</keyword>
<comment type="caution">
    <text evidence="1">The sequence shown here is derived from an EMBL/GenBank/DDBJ whole genome shotgun (WGS) entry which is preliminary data.</text>
</comment>
<organism evidence="1 2">
    <name type="scientific">Purpureocillium lilacinum</name>
    <name type="common">Paecilomyces lilacinus</name>
    <dbReference type="NCBI Taxonomy" id="33203"/>
    <lineage>
        <taxon>Eukaryota</taxon>
        <taxon>Fungi</taxon>
        <taxon>Dikarya</taxon>
        <taxon>Ascomycota</taxon>
        <taxon>Pezizomycotina</taxon>
        <taxon>Sordariomycetes</taxon>
        <taxon>Hypocreomycetidae</taxon>
        <taxon>Hypocreales</taxon>
        <taxon>Ophiocordycipitaceae</taxon>
        <taxon>Purpureocillium</taxon>
    </lineage>
</organism>
<gene>
    <name evidence="1" type="ORF">ACCO45_012092</name>
</gene>
<protein>
    <submittedName>
        <fullName evidence="1">Uncharacterized protein</fullName>
    </submittedName>
</protein>
<evidence type="ECO:0000313" key="2">
    <source>
        <dbReference type="Proteomes" id="UP001638806"/>
    </source>
</evidence>
<accession>A0ACC4DCQ9</accession>
<evidence type="ECO:0000313" key="1">
    <source>
        <dbReference type="EMBL" id="KAL3954136.1"/>
    </source>
</evidence>
<dbReference type="Proteomes" id="UP001638806">
    <property type="component" value="Unassembled WGS sequence"/>
</dbReference>
<dbReference type="EMBL" id="JBGNUJ010000011">
    <property type="protein sequence ID" value="KAL3954136.1"/>
    <property type="molecule type" value="Genomic_DNA"/>
</dbReference>
<name>A0ACC4DCQ9_PURLI</name>
<sequence>MRVVRSSNAAPPATGGLGPVSGQNSPASQVRPMQAGSISVFCIPRGPGRAGAGEWAAGCRPPESRVGAGQGPFEVVAVCSFGQVTKVALGLAPSTRFWCYAVSPLCVAPALCSALLQVPATVLELPRSSLAQPRLSIRVWMVPVVETRTAALARPVDSRRAGSHCRQRPRFLAVAQQGNFFQMHVRKGPPLLMCTCDSTASSEEAGARSPRESSGSCPQADGCTSKTSGTLLDGSPGTQPSAEARPTPPGVSQQGHGTGASPQQAASVAHGAQGCSGPVVTQPDHGCCKRPKRGRGVPWAVAGVFDVGTGLKTTK</sequence>